<dbReference type="InterPro" id="IPR029039">
    <property type="entry name" value="Flavoprotein-like_sf"/>
</dbReference>
<dbReference type="SUPFAM" id="SSF52218">
    <property type="entry name" value="Flavoproteins"/>
    <property type="match status" value="1"/>
</dbReference>
<accession>A0A0M4FSZ8</accession>
<gene>
    <name evidence="3" type="ORF">AM592_16885</name>
</gene>
<dbReference type="PANTHER" id="PTHR47307">
    <property type="entry name" value="GLUTATHIONE-REGULATED POTASSIUM-EFFLUX SYSTEM ANCILLARY PROTEIN KEFG"/>
    <property type="match status" value="1"/>
</dbReference>
<keyword evidence="4" id="KW-1185">Reference proteome</keyword>
<organism evidence="3 4">
    <name type="scientific">Bacillus gobiensis</name>
    <dbReference type="NCBI Taxonomy" id="1441095"/>
    <lineage>
        <taxon>Bacteria</taxon>
        <taxon>Bacillati</taxon>
        <taxon>Bacillota</taxon>
        <taxon>Bacilli</taxon>
        <taxon>Bacillales</taxon>
        <taxon>Bacillaceae</taxon>
        <taxon>Bacillus</taxon>
    </lineage>
</organism>
<dbReference type="GO" id="GO:0010181">
    <property type="term" value="F:FMN binding"/>
    <property type="evidence" value="ECO:0007669"/>
    <property type="project" value="TreeGrafter"/>
</dbReference>
<dbReference type="GO" id="GO:0009055">
    <property type="term" value="F:electron transfer activity"/>
    <property type="evidence" value="ECO:0007669"/>
    <property type="project" value="TreeGrafter"/>
</dbReference>
<feature type="domain" description="Flavodoxin-like fold" evidence="2">
    <location>
        <begin position="1"/>
        <end position="169"/>
    </location>
</feature>
<evidence type="ECO:0000313" key="3">
    <source>
        <dbReference type="EMBL" id="ALC83060.1"/>
    </source>
</evidence>
<protein>
    <submittedName>
        <fullName evidence="3">General stress protein</fullName>
    </submittedName>
</protein>
<evidence type="ECO:0000313" key="4">
    <source>
        <dbReference type="Proteomes" id="UP000067625"/>
    </source>
</evidence>
<reference evidence="3 4" key="2">
    <citation type="journal article" date="2016" name="Int. J. Syst. Evol. Microbiol.">
        <title>Bacillus gobiensis sp. nov., isolated from a soil sample.</title>
        <authorList>
            <person name="Liu B."/>
            <person name="Liu G.H."/>
            <person name="Cetin S."/>
            <person name="Schumann P."/>
            <person name="Pan Z.Z."/>
            <person name="Chen Q.Q."/>
        </authorList>
    </citation>
    <scope>NUCLEOTIDE SEQUENCE [LARGE SCALE GENOMIC DNA]</scope>
    <source>
        <strain evidence="3 4">FJAT-4402</strain>
    </source>
</reference>
<dbReference type="InterPro" id="IPR003680">
    <property type="entry name" value="Flavodoxin_fold"/>
</dbReference>
<name>A0A0M4FSZ8_9BACI</name>
<dbReference type="AlphaFoldDB" id="A0A0M4FSZ8"/>
<dbReference type="Pfam" id="PF02525">
    <property type="entry name" value="Flavodoxin_2"/>
    <property type="match status" value="1"/>
</dbReference>
<dbReference type="Gene3D" id="3.40.50.360">
    <property type="match status" value="1"/>
</dbReference>
<dbReference type="STRING" id="1441095.AM592_16885"/>
<dbReference type="InterPro" id="IPR046980">
    <property type="entry name" value="KefG/KefF"/>
</dbReference>
<dbReference type="PATRIC" id="fig|1441095.3.peg.3743"/>
<evidence type="ECO:0000256" key="1">
    <source>
        <dbReference type="ARBA" id="ARBA00023002"/>
    </source>
</evidence>
<sequence>MKVLVIVAHPNLEESRANRSFMHELSKHEEITVVNLYQKYPDWSIDIEQEQALLLKYDRIVFQFPFYWYSCPPLLKKWFDDVLTYGWAFGSQGDKLKGKEFIIATTAGGTEREFRAGGDNWFTISEYFRPIQATLWKCNGSFLPIFVTYNADAGLDEYISSEARKYVEHIQSSHNAMIK</sequence>
<proteinExistence type="predicted"/>
<evidence type="ECO:0000259" key="2">
    <source>
        <dbReference type="Pfam" id="PF02525"/>
    </source>
</evidence>
<dbReference type="RefSeq" id="WP_053604893.1">
    <property type="nucleotide sequence ID" value="NZ_CP012600.1"/>
</dbReference>
<dbReference type="GO" id="GO:0003955">
    <property type="term" value="F:NAD(P)H dehydrogenase (quinone) activity"/>
    <property type="evidence" value="ECO:0007669"/>
    <property type="project" value="TreeGrafter"/>
</dbReference>
<dbReference type="Proteomes" id="UP000067625">
    <property type="component" value="Chromosome"/>
</dbReference>
<dbReference type="PANTHER" id="PTHR47307:SF1">
    <property type="entry name" value="GLUTATHIONE-REGULATED POTASSIUM-EFFLUX SYSTEM ANCILLARY PROTEIN KEFG"/>
    <property type="match status" value="1"/>
</dbReference>
<dbReference type="OrthoDB" id="9798454at2"/>
<reference evidence="4" key="1">
    <citation type="submission" date="2015-08" db="EMBL/GenBank/DDBJ databases">
        <title>Genome sequencing project for genomic taxonomy and phylogenomics of Bacillus-like bacteria.</title>
        <authorList>
            <person name="Liu B."/>
            <person name="Wang J."/>
            <person name="Zhu Y."/>
            <person name="Liu G."/>
            <person name="Chen Q."/>
            <person name="Chen Z."/>
            <person name="Lan J."/>
            <person name="Che J."/>
            <person name="Ge C."/>
            <person name="Shi H."/>
            <person name="Pan Z."/>
            <person name="Liu X."/>
        </authorList>
    </citation>
    <scope>NUCLEOTIDE SEQUENCE [LARGE SCALE GENOMIC DNA]</scope>
    <source>
        <strain evidence="4">FJAT-4402</strain>
    </source>
</reference>
<dbReference type="EMBL" id="CP012600">
    <property type="protein sequence ID" value="ALC83060.1"/>
    <property type="molecule type" value="Genomic_DNA"/>
</dbReference>
<keyword evidence="1" id="KW-0560">Oxidoreductase</keyword>